<keyword evidence="3" id="KW-1185">Reference proteome</keyword>
<gene>
    <name evidence="2" type="ORF">SAMN05421823_10534</name>
</gene>
<feature type="transmembrane region" description="Helical" evidence="1">
    <location>
        <begin position="26"/>
        <end position="45"/>
    </location>
</feature>
<keyword evidence="1" id="KW-1133">Transmembrane helix</keyword>
<dbReference type="Proteomes" id="UP000198510">
    <property type="component" value="Unassembled WGS sequence"/>
</dbReference>
<protein>
    <submittedName>
        <fullName evidence="2">Uncharacterized protein</fullName>
    </submittedName>
</protein>
<feature type="transmembrane region" description="Helical" evidence="1">
    <location>
        <begin position="57"/>
        <end position="78"/>
    </location>
</feature>
<evidence type="ECO:0000313" key="2">
    <source>
        <dbReference type="EMBL" id="SDL25791.1"/>
    </source>
</evidence>
<dbReference type="EMBL" id="FNFO01000005">
    <property type="protein sequence ID" value="SDL25791.1"/>
    <property type="molecule type" value="Genomic_DNA"/>
</dbReference>
<name>A0A1G9IKX0_9BACT</name>
<keyword evidence="1" id="KW-0472">Membrane</keyword>
<organism evidence="2 3">
    <name type="scientific">Catalinimonas alkaloidigena</name>
    <dbReference type="NCBI Taxonomy" id="1075417"/>
    <lineage>
        <taxon>Bacteria</taxon>
        <taxon>Pseudomonadati</taxon>
        <taxon>Bacteroidota</taxon>
        <taxon>Cytophagia</taxon>
        <taxon>Cytophagales</taxon>
        <taxon>Catalimonadaceae</taxon>
        <taxon>Catalinimonas</taxon>
    </lineage>
</organism>
<dbReference type="AlphaFoldDB" id="A0A1G9IKX0"/>
<keyword evidence="1" id="KW-0812">Transmembrane</keyword>
<proteinExistence type="predicted"/>
<evidence type="ECO:0000256" key="1">
    <source>
        <dbReference type="SAM" id="Phobius"/>
    </source>
</evidence>
<evidence type="ECO:0000313" key="3">
    <source>
        <dbReference type="Proteomes" id="UP000198510"/>
    </source>
</evidence>
<reference evidence="2 3" key="1">
    <citation type="submission" date="2016-10" db="EMBL/GenBank/DDBJ databases">
        <authorList>
            <person name="de Groot N.N."/>
        </authorList>
    </citation>
    <scope>NUCLEOTIDE SEQUENCE [LARGE SCALE GENOMIC DNA]</scope>
    <source>
        <strain evidence="2 3">DSM 25186</strain>
    </source>
</reference>
<accession>A0A1G9IKX0</accession>
<sequence>MRIAIALCLTGTYCSFDGLGIVSSRFALLSLLIKAVFCILGFYYLRVLFTASKLSAYKLVAIAFIPFLILITGVFNYFSFFPTLETYELKVIYFNNSDKEPEEQNRIEYFEVEYGLFNTATKYERVSTFLEVFEIRKRIFPPYEELRRYKLRRFYNGYPEI</sequence>